<dbReference type="InterPro" id="IPR001248">
    <property type="entry name" value="Pur-cyt_permease"/>
</dbReference>
<evidence type="ECO:0000256" key="5">
    <source>
        <dbReference type="ARBA" id="ARBA00023136"/>
    </source>
</evidence>
<feature type="transmembrane region" description="Helical" evidence="6">
    <location>
        <begin position="300"/>
        <end position="324"/>
    </location>
</feature>
<comment type="subcellular location">
    <subcellularLocation>
        <location evidence="1">Membrane</location>
        <topology evidence="1">Multi-pass membrane protein</topology>
    </subcellularLocation>
</comment>
<comment type="caution">
    <text evidence="7">The sequence shown here is derived from an EMBL/GenBank/DDBJ whole genome shotgun (WGS) entry which is preliminary data.</text>
</comment>
<keyword evidence="4 6" id="KW-1133">Transmembrane helix</keyword>
<dbReference type="RefSeq" id="XP_066804406.1">
    <property type="nucleotide sequence ID" value="XM_066944483.1"/>
</dbReference>
<keyword evidence="5 6" id="KW-0472">Membrane</keyword>
<keyword evidence="3 6" id="KW-0812">Transmembrane</keyword>
<dbReference type="GO" id="GO:0015205">
    <property type="term" value="F:nucleobase transmembrane transporter activity"/>
    <property type="evidence" value="ECO:0007669"/>
    <property type="project" value="TreeGrafter"/>
</dbReference>
<evidence type="ECO:0000313" key="8">
    <source>
        <dbReference type="Proteomes" id="UP001388673"/>
    </source>
</evidence>
<sequence>MHMDSTPSGGLRRVNKATIKARLTTTSAWALPKEESRIAPDDVYTNKDMDPSPPEMRLWTAWTFFAYWCSDLINPGTFAGSAGQVVALGLTWWEACLANILGQFLVAIVITANGIIGAKLHTPFAVSARSVYGYWGSKFPVFSRMVIACFWLSINSWTGGVYVTLMIQAIWPQYARLKNSIPVSEGATSRDFLSFFLFWAMQLPFIMIHPSKLAWVFNVKAVAVPCVALATMIWCLVEARPNVSQALNHQANRAAPGSARFQAFIYAVTSTQGTWATLALNIGDFSRYCKRPNSAYVQLFALPVISGLLSIIGAISAACTLAIYNEDLYQPYDITGKWGVSHGGRAAMFIATSNSISAANDLATLVPKYVNIRRGQLIVITIGVFGFAPWKVTASASNLLSFMSSYSIVLAPMGVLLATDFFIVKRQKVNIYQLYQPKGIYRFSKGWNWRAFVALACGIGPNMPGMVNAINANINIGNIHYLYLVSNISSNLFAMSVYLALNKFFPAHAAIIDVAVHDVLTPEDGMVHDTAFTGVEGKEKMDENVSVQPVL</sequence>
<evidence type="ECO:0000256" key="4">
    <source>
        <dbReference type="ARBA" id="ARBA00022989"/>
    </source>
</evidence>
<dbReference type="InterPro" id="IPR045225">
    <property type="entry name" value="Uracil/uridine/allantoin_perm"/>
</dbReference>
<evidence type="ECO:0008006" key="9">
    <source>
        <dbReference type="Google" id="ProtNLM"/>
    </source>
</evidence>
<dbReference type="Pfam" id="PF02133">
    <property type="entry name" value="Transp_cyt_pur"/>
    <property type="match status" value="1"/>
</dbReference>
<feature type="transmembrane region" description="Helical" evidence="6">
    <location>
        <begin position="141"/>
        <end position="171"/>
    </location>
</feature>
<feature type="transmembrane region" description="Helical" evidence="6">
    <location>
        <begin position="479"/>
        <end position="501"/>
    </location>
</feature>
<keyword evidence="8" id="KW-1185">Reference proteome</keyword>
<evidence type="ECO:0000313" key="7">
    <source>
        <dbReference type="EMBL" id="KAK8864110.1"/>
    </source>
</evidence>
<feature type="transmembrane region" description="Helical" evidence="6">
    <location>
        <begin position="375"/>
        <end position="392"/>
    </location>
</feature>
<dbReference type="KEGG" id="kne:92178615"/>
<dbReference type="PANTHER" id="PTHR30618:SF0">
    <property type="entry name" value="PURINE-URACIL PERMEASE NCS1"/>
    <property type="match status" value="1"/>
</dbReference>
<feature type="transmembrane region" description="Helical" evidence="6">
    <location>
        <begin position="100"/>
        <end position="121"/>
    </location>
</feature>
<evidence type="ECO:0000256" key="3">
    <source>
        <dbReference type="ARBA" id="ARBA00022692"/>
    </source>
</evidence>
<feature type="transmembrane region" description="Helical" evidence="6">
    <location>
        <begin position="404"/>
        <end position="424"/>
    </location>
</feature>
<feature type="transmembrane region" description="Helical" evidence="6">
    <location>
        <begin position="447"/>
        <end position="467"/>
    </location>
</feature>
<evidence type="ECO:0000256" key="6">
    <source>
        <dbReference type="SAM" id="Phobius"/>
    </source>
</evidence>
<dbReference type="EMBL" id="JBCAWK010000003">
    <property type="protein sequence ID" value="KAK8864110.1"/>
    <property type="molecule type" value="Genomic_DNA"/>
</dbReference>
<dbReference type="GeneID" id="92178615"/>
<organism evidence="7 8">
    <name type="scientific">Kwoniella newhampshirensis</name>
    <dbReference type="NCBI Taxonomy" id="1651941"/>
    <lineage>
        <taxon>Eukaryota</taxon>
        <taxon>Fungi</taxon>
        <taxon>Dikarya</taxon>
        <taxon>Basidiomycota</taxon>
        <taxon>Agaricomycotina</taxon>
        <taxon>Tremellomycetes</taxon>
        <taxon>Tremellales</taxon>
        <taxon>Cryptococcaceae</taxon>
        <taxon>Kwoniella</taxon>
    </lineage>
</organism>
<gene>
    <name evidence="7" type="ORF">IAR55_001356</name>
</gene>
<dbReference type="GO" id="GO:0005886">
    <property type="term" value="C:plasma membrane"/>
    <property type="evidence" value="ECO:0007669"/>
    <property type="project" value="TreeGrafter"/>
</dbReference>
<reference evidence="7 8" key="1">
    <citation type="journal article" date="2024" name="bioRxiv">
        <title>Comparative genomics of Cryptococcus and Kwoniella reveals pathogenesis evolution and contrasting karyotype dynamics via intercentromeric recombination or chromosome fusion.</title>
        <authorList>
            <person name="Coelho M.A."/>
            <person name="David-Palma M."/>
            <person name="Shea T."/>
            <person name="Bowers K."/>
            <person name="McGinley-Smith S."/>
            <person name="Mohammad A.W."/>
            <person name="Gnirke A."/>
            <person name="Yurkov A.M."/>
            <person name="Nowrousian M."/>
            <person name="Sun S."/>
            <person name="Cuomo C.A."/>
            <person name="Heitman J."/>
        </authorList>
    </citation>
    <scope>NUCLEOTIDE SEQUENCE [LARGE SCALE GENOMIC DNA]</scope>
    <source>
        <strain evidence="7 8">CBS 13917</strain>
    </source>
</reference>
<feature type="transmembrane region" description="Helical" evidence="6">
    <location>
        <begin position="192"/>
        <end position="209"/>
    </location>
</feature>
<accession>A0AAW0Z1X3</accession>
<dbReference type="Proteomes" id="UP001388673">
    <property type="component" value="Unassembled WGS sequence"/>
</dbReference>
<comment type="similarity">
    <text evidence="2">Belongs to the purine-cytosine permease (2.A.39) family.</text>
</comment>
<protein>
    <recommendedName>
        <fullName evidence="9">Uracil transporter FurD</fullName>
    </recommendedName>
</protein>
<dbReference type="AlphaFoldDB" id="A0AAW0Z1X3"/>
<evidence type="ECO:0000256" key="1">
    <source>
        <dbReference type="ARBA" id="ARBA00004141"/>
    </source>
</evidence>
<dbReference type="PANTHER" id="PTHR30618">
    <property type="entry name" value="NCS1 FAMILY PURINE/PYRIMIDINE TRANSPORTER"/>
    <property type="match status" value="1"/>
</dbReference>
<proteinExistence type="inferred from homology"/>
<name>A0AAW0Z1X3_9TREE</name>
<evidence type="ECO:0000256" key="2">
    <source>
        <dbReference type="ARBA" id="ARBA00008974"/>
    </source>
</evidence>
<feature type="transmembrane region" description="Helical" evidence="6">
    <location>
        <begin position="215"/>
        <end position="237"/>
    </location>
</feature>
<dbReference type="Gene3D" id="1.10.4160.10">
    <property type="entry name" value="Hydantoin permease"/>
    <property type="match status" value="1"/>
</dbReference>